<evidence type="ECO:0000313" key="3">
    <source>
        <dbReference type="EMBL" id="CAI9915037.1"/>
    </source>
</evidence>
<reference evidence="4 5" key="2">
    <citation type="submission" date="2024-07" db="EMBL/GenBank/DDBJ databases">
        <authorList>
            <person name="Akdeniz Z."/>
        </authorList>
    </citation>
    <scope>NUCLEOTIDE SEQUENCE [LARGE SCALE GENOMIC DNA]</scope>
</reference>
<evidence type="ECO:0000313" key="5">
    <source>
        <dbReference type="Proteomes" id="UP001642409"/>
    </source>
</evidence>
<dbReference type="AlphaFoldDB" id="A0AA86N8K1"/>
<feature type="transmembrane region" description="Helical" evidence="2">
    <location>
        <begin position="142"/>
        <end position="163"/>
    </location>
</feature>
<gene>
    <name evidence="3" type="ORF">HINF_LOCUS2682</name>
    <name evidence="4" type="ORF">HINF_LOCUS30575</name>
</gene>
<evidence type="ECO:0000313" key="4">
    <source>
        <dbReference type="EMBL" id="CAL6025872.1"/>
    </source>
</evidence>
<proteinExistence type="predicted"/>
<evidence type="ECO:0000256" key="2">
    <source>
        <dbReference type="SAM" id="Phobius"/>
    </source>
</evidence>
<dbReference type="Proteomes" id="UP001642409">
    <property type="component" value="Unassembled WGS sequence"/>
</dbReference>
<dbReference type="EMBL" id="CAXDID020000100">
    <property type="protein sequence ID" value="CAL6025872.1"/>
    <property type="molecule type" value="Genomic_DNA"/>
</dbReference>
<dbReference type="EMBL" id="CATOUU010000062">
    <property type="protein sequence ID" value="CAI9915037.1"/>
    <property type="molecule type" value="Genomic_DNA"/>
</dbReference>
<protein>
    <submittedName>
        <fullName evidence="3">Uncharacterized protein</fullName>
    </submittedName>
</protein>
<accession>A0AA86N8K1</accession>
<name>A0AA86N8K1_9EUKA</name>
<reference evidence="3" key="1">
    <citation type="submission" date="2023-06" db="EMBL/GenBank/DDBJ databases">
        <authorList>
            <person name="Kurt Z."/>
        </authorList>
    </citation>
    <scope>NUCLEOTIDE SEQUENCE</scope>
</reference>
<keyword evidence="2" id="KW-0812">Transmembrane</keyword>
<evidence type="ECO:0000256" key="1">
    <source>
        <dbReference type="SAM" id="MobiDB-lite"/>
    </source>
</evidence>
<comment type="caution">
    <text evidence="3">The sequence shown here is derived from an EMBL/GenBank/DDBJ whole genome shotgun (WGS) entry which is preliminary data.</text>
</comment>
<keyword evidence="5" id="KW-1185">Reference proteome</keyword>
<organism evidence="3">
    <name type="scientific">Hexamita inflata</name>
    <dbReference type="NCBI Taxonomy" id="28002"/>
    <lineage>
        <taxon>Eukaryota</taxon>
        <taxon>Metamonada</taxon>
        <taxon>Diplomonadida</taxon>
        <taxon>Hexamitidae</taxon>
        <taxon>Hexamitinae</taxon>
        <taxon>Hexamita</taxon>
    </lineage>
</organism>
<feature type="region of interest" description="Disordered" evidence="1">
    <location>
        <begin position="1"/>
        <end position="42"/>
    </location>
</feature>
<keyword evidence="2" id="KW-0472">Membrane</keyword>
<keyword evidence="2" id="KW-1133">Transmembrane helix</keyword>
<sequence>MEEPENDNQSGMLGQDPTDEQQNNQEVPDPSDDNKKDLTSDALVTNPKIEAKPTIAAAQPITGLKLEENSKKKCKCECNCCPQLLNNDCLQLYLGCQPAVEANNCGLALINCIICGSGLCCASCCESPLPKGSLVCAGLCQFITAFTGVGIVVSFMAGMAMCFEDSCW</sequence>